<comment type="caution">
    <text evidence="2">The sequence shown here is derived from an EMBL/GenBank/DDBJ whole genome shotgun (WGS) entry which is preliminary data.</text>
</comment>
<dbReference type="Pfam" id="PF00107">
    <property type="entry name" value="ADH_zinc_N"/>
    <property type="match status" value="1"/>
</dbReference>
<dbReference type="InterPro" id="IPR011032">
    <property type="entry name" value="GroES-like_sf"/>
</dbReference>
<dbReference type="AlphaFoldDB" id="A0A964WUU2"/>
<evidence type="ECO:0000313" key="2">
    <source>
        <dbReference type="EMBL" id="MYZ49190.1"/>
    </source>
</evidence>
<dbReference type="CDD" id="cd08241">
    <property type="entry name" value="QOR1"/>
    <property type="match status" value="1"/>
</dbReference>
<dbReference type="PANTHER" id="PTHR43677:SF4">
    <property type="entry name" value="QUINONE OXIDOREDUCTASE-LIKE PROTEIN 2"/>
    <property type="match status" value="1"/>
</dbReference>
<sequence length="337" mass="35266">MHAAFVHAFGGPETLSLETAPDPAPGDGEVVVDIAATAANFVDLLVIGGKYQFLPPIPFVPGKLPAGTVSAVGPGVAGLAVGDRVQTLAEQGGYATRVAVPAKDCIRLPERMSFVEAAAMALAYDTAWFALMERARAKAGETLLVLGATGGVGMAAVQLGKAYGLRVLAGVSSPAKAGLATDAGADGIVDLSAADLREGLRRQVYDQNGGKGADVVLDPLGGDFFDAAVRAVAWRGRLVVIGFAAGRIPTLKMNYVLLKNMEVSGLQVSDYRKRTPDLMRHCYDEIFRLYEEGKLHAPPTTTFPLDRVADALVTLRDRKAAGRIVLLPAGEASSRIA</sequence>
<name>A0A964WUU2_9HYPH</name>
<reference evidence="2" key="1">
    <citation type="submission" date="2019-03" db="EMBL/GenBank/DDBJ databases">
        <title>Afifella sp. nov., isolated from activated sludge.</title>
        <authorList>
            <person name="Li Q."/>
            <person name="Liu Y."/>
        </authorList>
    </citation>
    <scope>NUCLEOTIDE SEQUENCE</scope>
    <source>
        <strain evidence="2">L72</strain>
    </source>
</reference>
<dbReference type="EMBL" id="SPKJ01000063">
    <property type="protein sequence ID" value="MYZ49190.1"/>
    <property type="molecule type" value="Genomic_DNA"/>
</dbReference>
<dbReference type="Pfam" id="PF08240">
    <property type="entry name" value="ADH_N"/>
    <property type="match status" value="1"/>
</dbReference>
<dbReference type="Proteomes" id="UP000773614">
    <property type="component" value="Unassembled WGS sequence"/>
</dbReference>
<proteinExistence type="predicted"/>
<dbReference type="SUPFAM" id="SSF50129">
    <property type="entry name" value="GroES-like"/>
    <property type="match status" value="1"/>
</dbReference>
<dbReference type="SUPFAM" id="SSF51735">
    <property type="entry name" value="NAD(P)-binding Rossmann-fold domains"/>
    <property type="match status" value="1"/>
</dbReference>
<feature type="domain" description="Enoyl reductase (ER)" evidence="1">
    <location>
        <begin position="10"/>
        <end position="326"/>
    </location>
</feature>
<dbReference type="Gene3D" id="3.90.180.10">
    <property type="entry name" value="Medium-chain alcohol dehydrogenases, catalytic domain"/>
    <property type="match status" value="1"/>
</dbReference>
<evidence type="ECO:0000313" key="3">
    <source>
        <dbReference type="Proteomes" id="UP000773614"/>
    </source>
</evidence>
<dbReference type="InterPro" id="IPR020843">
    <property type="entry name" value="ER"/>
</dbReference>
<dbReference type="InterPro" id="IPR013154">
    <property type="entry name" value="ADH-like_N"/>
</dbReference>
<gene>
    <name evidence="2" type="ORF">E4O86_15870</name>
</gene>
<evidence type="ECO:0000259" key="1">
    <source>
        <dbReference type="SMART" id="SM00829"/>
    </source>
</evidence>
<dbReference type="OrthoDB" id="4190732at2"/>
<dbReference type="RefSeq" id="WP_161141532.1">
    <property type="nucleotide sequence ID" value="NZ_SPKJ01000063.1"/>
</dbReference>
<protein>
    <submittedName>
        <fullName evidence="2">NADPH:quinone oxidoreductase family protein</fullName>
    </submittedName>
</protein>
<dbReference type="PANTHER" id="PTHR43677">
    <property type="entry name" value="SHORT-CHAIN DEHYDROGENASE/REDUCTASE"/>
    <property type="match status" value="1"/>
</dbReference>
<accession>A0A964WUU2</accession>
<dbReference type="InterPro" id="IPR036291">
    <property type="entry name" value="NAD(P)-bd_dom_sf"/>
</dbReference>
<dbReference type="SMART" id="SM00829">
    <property type="entry name" value="PKS_ER"/>
    <property type="match status" value="1"/>
</dbReference>
<dbReference type="Gene3D" id="3.40.50.720">
    <property type="entry name" value="NAD(P)-binding Rossmann-like Domain"/>
    <property type="match status" value="1"/>
</dbReference>
<dbReference type="InterPro" id="IPR013149">
    <property type="entry name" value="ADH-like_C"/>
</dbReference>
<organism evidence="2 3">
    <name type="scientific">Propylenella binzhouense</name>
    <dbReference type="NCBI Taxonomy" id="2555902"/>
    <lineage>
        <taxon>Bacteria</taxon>
        <taxon>Pseudomonadati</taxon>
        <taxon>Pseudomonadota</taxon>
        <taxon>Alphaproteobacteria</taxon>
        <taxon>Hyphomicrobiales</taxon>
        <taxon>Propylenellaceae</taxon>
        <taxon>Propylenella</taxon>
    </lineage>
</organism>
<dbReference type="GO" id="GO:0016491">
    <property type="term" value="F:oxidoreductase activity"/>
    <property type="evidence" value="ECO:0007669"/>
    <property type="project" value="InterPro"/>
</dbReference>
<keyword evidence="3" id="KW-1185">Reference proteome</keyword>
<dbReference type="InterPro" id="IPR051397">
    <property type="entry name" value="Zn-ADH-like_protein"/>
</dbReference>